<name>A0A3Q7I247_SOLLC</name>
<dbReference type="Gramene" id="Solyc09g020065.1.1">
    <property type="protein sequence ID" value="Solyc09g020065.1.1"/>
    <property type="gene ID" value="Solyc09g020065.1"/>
</dbReference>
<reference evidence="1" key="1">
    <citation type="journal article" date="2012" name="Nature">
        <title>The tomato genome sequence provides insights into fleshy fruit evolution.</title>
        <authorList>
            <consortium name="Tomato Genome Consortium"/>
        </authorList>
    </citation>
    <scope>NUCLEOTIDE SEQUENCE [LARGE SCALE GENOMIC DNA]</scope>
    <source>
        <strain evidence="1">cv. Heinz 1706</strain>
    </source>
</reference>
<dbReference type="EnsemblPlants" id="Solyc09g020065.1.1">
    <property type="protein sequence ID" value="Solyc09g020065.1.1"/>
    <property type="gene ID" value="Solyc09g020065.1"/>
</dbReference>
<dbReference type="AlphaFoldDB" id="A0A3Q7I247"/>
<accession>A0A3Q7I247</accession>
<dbReference type="InParanoid" id="A0A3Q7I247"/>
<reference evidence="1" key="2">
    <citation type="submission" date="2019-01" db="UniProtKB">
        <authorList>
            <consortium name="EnsemblPlants"/>
        </authorList>
    </citation>
    <scope>IDENTIFICATION</scope>
    <source>
        <strain evidence="1">cv. Heinz 1706</strain>
    </source>
</reference>
<evidence type="ECO:0000313" key="2">
    <source>
        <dbReference type="Proteomes" id="UP000004994"/>
    </source>
</evidence>
<keyword evidence="2" id="KW-1185">Reference proteome</keyword>
<evidence type="ECO:0000313" key="1">
    <source>
        <dbReference type="EnsemblPlants" id="Solyc09g020065.1.1"/>
    </source>
</evidence>
<organism evidence="1">
    <name type="scientific">Solanum lycopersicum</name>
    <name type="common">Tomato</name>
    <name type="synonym">Lycopersicon esculentum</name>
    <dbReference type="NCBI Taxonomy" id="4081"/>
    <lineage>
        <taxon>Eukaryota</taxon>
        <taxon>Viridiplantae</taxon>
        <taxon>Streptophyta</taxon>
        <taxon>Embryophyta</taxon>
        <taxon>Tracheophyta</taxon>
        <taxon>Spermatophyta</taxon>
        <taxon>Magnoliopsida</taxon>
        <taxon>eudicotyledons</taxon>
        <taxon>Gunneridae</taxon>
        <taxon>Pentapetalae</taxon>
        <taxon>asterids</taxon>
        <taxon>lamiids</taxon>
        <taxon>Solanales</taxon>
        <taxon>Solanaceae</taxon>
        <taxon>Solanoideae</taxon>
        <taxon>Solaneae</taxon>
        <taxon>Solanum</taxon>
        <taxon>Solanum subgen. Lycopersicon</taxon>
    </lineage>
</organism>
<proteinExistence type="predicted"/>
<sequence length="63" mass="7252">MALEEPLPAMTERLNTNEIDENTEEWICKVQIMREDKECLPQLLSEILINNASSTDFVNAQKT</sequence>
<protein>
    <submittedName>
        <fullName evidence="1">Uncharacterized protein</fullName>
    </submittedName>
</protein>
<dbReference type="Proteomes" id="UP000004994">
    <property type="component" value="Chromosome 9"/>
</dbReference>